<comment type="subcellular location">
    <subcellularLocation>
        <location evidence="1">Nucleus</location>
    </subcellularLocation>
</comment>
<dbReference type="SUPFAM" id="SSF57667">
    <property type="entry name" value="beta-beta-alpha zinc fingers"/>
    <property type="match status" value="7"/>
</dbReference>
<dbReference type="GO" id="GO:0008270">
    <property type="term" value="F:zinc ion binding"/>
    <property type="evidence" value="ECO:0007669"/>
    <property type="project" value="UniProtKB-KW"/>
</dbReference>
<accession>A0A7M5UNJ0</accession>
<dbReference type="GO" id="GO:0045893">
    <property type="term" value="P:positive regulation of DNA-templated transcription"/>
    <property type="evidence" value="ECO:0007669"/>
    <property type="project" value="UniProtKB-ARBA"/>
</dbReference>
<dbReference type="PANTHER" id="PTHR47772">
    <property type="entry name" value="ZINC FINGER PROTEIN 200"/>
    <property type="match status" value="1"/>
</dbReference>
<dbReference type="AlphaFoldDB" id="A0A7M5UNJ0"/>
<dbReference type="FunFam" id="3.30.160.60:FF:001498">
    <property type="entry name" value="Zinc finger protein 404"/>
    <property type="match status" value="1"/>
</dbReference>
<keyword evidence="6" id="KW-0862">Zinc</keyword>
<evidence type="ECO:0000256" key="8">
    <source>
        <dbReference type="ARBA" id="ARBA00023125"/>
    </source>
</evidence>
<dbReference type="PANTHER" id="PTHR47772:SF13">
    <property type="entry name" value="GASTRULA ZINC FINGER PROTEIN XLCGF49.1-LIKE-RELATED"/>
    <property type="match status" value="1"/>
</dbReference>
<feature type="domain" description="C2H2-type" evidence="13">
    <location>
        <begin position="139"/>
        <end position="166"/>
    </location>
</feature>
<evidence type="ECO:0000256" key="7">
    <source>
        <dbReference type="ARBA" id="ARBA00023015"/>
    </source>
</evidence>
<feature type="region of interest" description="Disordered" evidence="12">
    <location>
        <begin position="537"/>
        <end position="603"/>
    </location>
</feature>
<keyword evidence="3" id="KW-0479">Metal-binding</keyword>
<dbReference type="FunFam" id="3.30.160.60:FF:001732">
    <property type="entry name" value="Zgc:162936"/>
    <property type="match status" value="1"/>
</dbReference>
<keyword evidence="7" id="KW-0805">Transcription regulation</keyword>
<evidence type="ECO:0000256" key="11">
    <source>
        <dbReference type="PROSITE-ProRule" id="PRU00042"/>
    </source>
</evidence>
<comment type="similarity">
    <text evidence="2">Belongs to the krueppel C2H2-type zinc-finger protein family.</text>
</comment>
<organism evidence="14 15">
    <name type="scientific">Clytia hemisphaerica</name>
    <dbReference type="NCBI Taxonomy" id="252671"/>
    <lineage>
        <taxon>Eukaryota</taxon>
        <taxon>Metazoa</taxon>
        <taxon>Cnidaria</taxon>
        <taxon>Hydrozoa</taxon>
        <taxon>Hydroidolina</taxon>
        <taxon>Leptothecata</taxon>
        <taxon>Obeliida</taxon>
        <taxon>Clytiidae</taxon>
        <taxon>Clytia</taxon>
    </lineage>
</organism>
<evidence type="ECO:0000313" key="15">
    <source>
        <dbReference type="Proteomes" id="UP000594262"/>
    </source>
</evidence>
<dbReference type="OrthoDB" id="6077919at2759"/>
<dbReference type="InterPro" id="IPR050636">
    <property type="entry name" value="C2H2-ZF_domain-containing"/>
</dbReference>
<feature type="domain" description="C2H2-type" evidence="13">
    <location>
        <begin position="336"/>
        <end position="364"/>
    </location>
</feature>
<dbReference type="Pfam" id="PF13912">
    <property type="entry name" value="zf-C2H2_6"/>
    <property type="match status" value="1"/>
</dbReference>
<feature type="domain" description="C2H2-type" evidence="13">
    <location>
        <begin position="281"/>
        <end position="308"/>
    </location>
</feature>
<dbReference type="FunFam" id="3.30.160.60:FF:000557">
    <property type="entry name" value="zinc finger and SCAN domain-containing protein 29"/>
    <property type="match status" value="1"/>
</dbReference>
<evidence type="ECO:0000259" key="13">
    <source>
        <dbReference type="PROSITE" id="PS50157"/>
    </source>
</evidence>
<evidence type="ECO:0000256" key="9">
    <source>
        <dbReference type="ARBA" id="ARBA00023163"/>
    </source>
</evidence>
<dbReference type="PROSITE" id="PS50157">
    <property type="entry name" value="ZINC_FINGER_C2H2_2"/>
    <property type="match status" value="12"/>
</dbReference>
<dbReference type="SMART" id="SM00355">
    <property type="entry name" value="ZnF_C2H2"/>
    <property type="match status" value="12"/>
</dbReference>
<dbReference type="GO" id="GO:0005634">
    <property type="term" value="C:nucleus"/>
    <property type="evidence" value="ECO:0007669"/>
    <property type="project" value="UniProtKB-SubCell"/>
</dbReference>
<dbReference type="InterPro" id="IPR036236">
    <property type="entry name" value="Znf_C2H2_sf"/>
</dbReference>
<feature type="domain" description="C2H2-type" evidence="13">
    <location>
        <begin position="428"/>
        <end position="457"/>
    </location>
</feature>
<evidence type="ECO:0000256" key="12">
    <source>
        <dbReference type="SAM" id="MobiDB-lite"/>
    </source>
</evidence>
<evidence type="ECO:0000256" key="5">
    <source>
        <dbReference type="ARBA" id="ARBA00022771"/>
    </source>
</evidence>
<evidence type="ECO:0000256" key="3">
    <source>
        <dbReference type="ARBA" id="ARBA00022723"/>
    </source>
</evidence>
<feature type="domain" description="C2H2-type" evidence="13">
    <location>
        <begin position="463"/>
        <end position="490"/>
    </location>
</feature>
<keyword evidence="15" id="KW-1185">Reference proteome</keyword>
<feature type="domain" description="C2H2-type" evidence="13">
    <location>
        <begin position="399"/>
        <end position="426"/>
    </location>
</feature>
<dbReference type="Proteomes" id="UP000594262">
    <property type="component" value="Unplaced"/>
</dbReference>
<feature type="domain" description="C2H2-type" evidence="13">
    <location>
        <begin position="224"/>
        <end position="251"/>
    </location>
</feature>
<dbReference type="FunFam" id="3.30.160.60:FF:000446">
    <property type="entry name" value="Zinc finger protein"/>
    <property type="match status" value="1"/>
</dbReference>
<evidence type="ECO:0000313" key="14">
    <source>
        <dbReference type="EnsemblMetazoa" id="CLYHEMP012471.1"/>
    </source>
</evidence>
<dbReference type="GO" id="GO:0043565">
    <property type="term" value="F:sequence-specific DNA binding"/>
    <property type="evidence" value="ECO:0007669"/>
    <property type="project" value="UniProtKB-ARBA"/>
</dbReference>
<evidence type="ECO:0000256" key="4">
    <source>
        <dbReference type="ARBA" id="ARBA00022737"/>
    </source>
</evidence>
<feature type="domain" description="C2H2-type" evidence="13">
    <location>
        <begin position="252"/>
        <end position="280"/>
    </location>
</feature>
<feature type="compositionally biased region" description="Basic and acidic residues" evidence="12">
    <location>
        <begin position="537"/>
        <end position="569"/>
    </location>
</feature>
<dbReference type="FunFam" id="3.30.160.60:FF:000744">
    <property type="entry name" value="zinc finger E-box-binding homeobox 1"/>
    <property type="match status" value="1"/>
</dbReference>
<keyword evidence="10" id="KW-0539">Nucleus</keyword>
<dbReference type="Gene3D" id="3.30.160.60">
    <property type="entry name" value="Classic Zinc Finger"/>
    <property type="match status" value="11"/>
</dbReference>
<proteinExistence type="inferred from homology"/>
<dbReference type="InterPro" id="IPR013087">
    <property type="entry name" value="Znf_C2H2_type"/>
</dbReference>
<dbReference type="Pfam" id="PF00096">
    <property type="entry name" value="zf-C2H2"/>
    <property type="match status" value="8"/>
</dbReference>
<sequence length="603" mass="69932">MLLCNLFLLKSFFLCFLVYQSNIFFLLIDHKKQADHLIEQKMDIQFEREAVCTHTNLGKVAVIEFYQCGSCSEVLYSFNKLTLNLSFQLDQWNTFLKQLKVNFNVVGTDNSVQCSKCLNNFTPLQSAETSTRQNNKDSLVCEICYQIFSCSSKFKEHCETHKKLKPYECSVCKRSFSQKHTFEKHAELHKRKVFTSSQDVPFKSVECMKTRPTKAAKQDIVRKFQCDYCGKFFRFNNQLQTHIRIHTGEKPFKCILCDKAFSDPSALKRHKIALHTNIKDHKCDICGKAFAVLGNLRRHYVTHTGEKPYPCKICDERFRDPYHLKKHSRIHTGESHKCSNCEMSFIDKKSLDKHKKTHLSGTKPPEPVARLDCTYCDKKFTYPSQLKKHIVKHTGEKPYECDICGKKYSQSNLLFTHKKMHAGEEKPHECDICGKRFWRKRDRDRHRRSKVHEVKTGPKKKSFHCDVCGEAFKSAKNLRTHSKTHEGDKQNKCAVCDKTFSEANELVKHYQLHRKLEKSVVSANQADLQKYLQLHEKGTLENENDKESMHDTAKAGNESEKTDTSEEKSAPNTTSDNNENSEKSTFIDNDGDGSQIKPRDDIK</sequence>
<evidence type="ECO:0000256" key="10">
    <source>
        <dbReference type="ARBA" id="ARBA00023242"/>
    </source>
</evidence>
<protein>
    <recommendedName>
        <fullName evidence="13">C2H2-type domain-containing protein</fullName>
    </recommendedName>
</protein>
<feature type="domain" description="C2H2-type" evidence="13">
    <location>
        <begin position="371"/>
        <end position="398"/>
    </location>
</feature>
<keyword evidence="8" id="KW-0238">DNA-binding</keyword>
<dbReference type="EnsemblMetazoa" id="CLYHEMT012471.1">
    <property type="protein sequence ID" value="CLYHEMP012471.1"/>
    <property type="gene ID" value="CLYHEMG012471"/>
</dbReference>
<feature type="domain" description="C2H2-type" evidence="13">
    <location>
        <begin position="491"/>
        <end position="518"/>
    </location>
</feature>
<feature type="domain" description="C2H2-type" evidence="13">
    <location>
        <begin position="167"/>
        <end position="189"/>
    </location>
</feature>
<feature type="compositionally biased region" description="Polar residues" evidence="12">
    <location>
        <begin position="570"/>
        <end position="587"/>
    </location>
</feature>
<evidence type="ECO:0000256" key="1">
    <source>
        <dbReference type="ARBA" id="ARBA00004123"/>
    </source>
</evidence>
<dbReference type="PROSITE" id="PS00028">
    <property type="entry name" value="ZINC_FINGER_C2H2_1"/>
    <property type="match status" value="12"/>
</dbReference>
<keyword evidence="4" id="KW-0677">Repeat</keyword>
<dbReference type="GO" id="GO:0005694">
    <property type="term" value="C:chromosome"/>
    <property type="evidence" value="ECO:0007669"/>
    <property type="project" value="UniProtKB-ARBA"/>
</dbReference>
<keyword evidence="5 11" id="KW-0863">Zinc-finger</keyword>
<feature type="domain" description="C2H2-type" evidence="13">
    <location>
        <begin position="309"/>
        <end position="336"/>
    </location>
</feature>
<reference evidence="14" key="1">
    <citation type="submission" date="2021-01" db="UniProtKB">
        <authorList>
            <consortium name="EnsemblMetazoa"/>
        </authorList>
    </citation>
    <scope>IDENTIFICATION</scope>
</reference>
<keyword evidence="9" id="KW-0804">Transcription</keyword>
<dbReference type="FunFam" id="3.30.160.60:FF:000931">
    <property type="entry name" value="zinc finger protein 697"/>
    <property type="match status" value="1"/>
</dbReference>
<evidence type="ECO:0000256" key="2">
    <source>
        <dbReference type="ARBA" id="ARBA00006991"/>
    </source>
</evidence>
<name>A0A7M5UNJ0_9CNID</name>
<evidence type="ECO:0000256" key="6">
    <source>
        <dbReference type="ARBA" id="ARBA00022833"/>
    </source>
</evidence>